<dbReference type="GO" id="GO:0006508">
    <property type="term" value="P:proteolysis"/>
    <property type="evidence" value="ECO:0007669"/>
    <property type="project" value="UniProtKB-KW"/>
</dbReference>
<feature type="region of interest" description="Disordered" evidence="9">
    <location>
        <begin position="1"/>
        <end position="26"/>
    </location>
</feature>
<protein>
    <recommendedName>
        <fullName evidence="8">Ubiquitin carboxyl-terminal hydrolase</fullName>
        <ecNumber evidence="8">3.4.19.12</ecNumber>
    </recommendedName>
</protein>
<keyword evidence="12" id="KW-1185">Reference proteome</keyword>
<keyword evidence="6 8" id="KW-0788">Thiol protease</keyword>
<name>A0A565CGN5_9BRAS</name>
<dbReference type="GO" id="GO:0004843">
    <property type="term" value="F:cysteine-type deubiquitinase activity"/>
    <property type="evidence" value="ECO:0007669"/>
    <property type="project" value="UniProtKB-UniRule"/>
</dbReference>
<reference evidence="11" key="1">
    <citation type="submission" date="2019-07" db="EMBL/GenBank/DDBJ databases">
        <authorList>
            <person name="Dittberner H."/>
        </authorList>
    </citation>
    <scope>NUCLEOTIDE SEQUENCE [LARGE SCALE GENOMIC DNA]</scope>
</reference>
<dbReference type="PROSITE" id="PS00973">
    <property type="entry name" value="USP_2"/>
    <property type="match status" value="1"/>
</dbReference>
<dbReference type="AlphaFoldDB" id="A0A565CGN5"/>
<dbReference type="OrthoDB" id="420187at2759"/>
<sequence length="781" mass="87928">MADSDLSSSPVIPTNSVETLEESSSSSIAAHVVQSLALSSPIRDPVGDDQVSIPPRNSDGSFSSSPISLEQGADCNNNNSFQIGNTSQAPDEINDEIWGSTNIRERHESWTLNGYDTDDESLYGWNLPLRRYKQEHVKIIEPSYVGAGLWNLGNSCFVNSVLQCFTHTMPLIESLHTYKYQDPCNCGNESLCVIRALRWHIDSALTTSRYPLSPVYFLNNLTSIIDFSSDFHRYQQEDAHEFLQAFLDKLERCCLDRTSDRGYTSSQDDNIVKRVFGGRLVSRLRCCNCNSVSETFENSVGLSLEIEDVDDLWSALESFTSVEKLEDQLTCDDCEEKVSKEKQLLLDKLPQVATFHLKRFKNNGFFMEKIFKPVGFPLVLDLEPCISNNQNNEVETKYHLYAFVEHLGSLAYGHYVSYVRSAPKTWHKFDDQKVTRIDEHSVLSHDAYILFYAREGTPWFSSALEEMQPLLEASLLNSSPKSVLDPSNGECSSEISYENVDKSNKPCNSVVVYNQHAKTEENYVSLSDESNEDMFLSAPESSGEDSPMRELLDPVYDSYGPCTETLQQKEADSCLAIEKAINGDKFVPVLMVQNQDASPKQQVGTFHIQLEHLESTKNEEEPCNQPLKSDEPNKDVSLSAEPSVEDVPMSELSDPLETNDSYDPSAEKESDACLPIEKGTSGDEFVLVRIVQNQDSSPKQQEGTFDVRLEHLETTKNQEEEEACKQPLLSDDVADYMETEELGHGELTKKQSPRPRELYEAIAYTGSPTKRMKTESENDDL</sequence>
<dbReference type="GO" id="GO:0016579">
    <property type="term" value="P:protein deubiquitination"/>
    <property type="evidence" value="ECO:0007669"/>
    <property type="project" value="InterPro"/>
</dbReference>
<feature type="region of interest" description="Disordered" evidence="9">
    <location>
        <begin position="40"/>
        <end position="69"/>
    </location>
</feature>
<evidence type="ECO:0000256" key="4">
    <source>
        <dbReference type="ARBA" id="ARBA00022786"/>
    </source>
</evidence>
<dbReference type="PROSITE" id="PS00972">
    <property type="entry name" value="USP_1"/>
    <property type="match status" value="1"/>
</dbReference>
<feature type="compositionally biased region" description="Polar residues" evidence="9">
    <location>
        <begin position="1"/>
        <end position="18"/>
    </location>
</feature>
<gene>
    <name evidence="11" type="ORF">ANE_LOCUS23105</name>
</gene>
<dbReference type="PROSITE" id="PS50235">
    <property type="entry name" value="USP_3"/>
    <property type="match status" value="1"/>
</dbReference>
<dbReference type="FunFam" id="3.90.70.10:FF:000116">
    <property type="entry name" value="Ubiquitin carboxyl-terminal hydrolase 20"/>
    <property type="match status" value="1"/>
</dbReference>
<dbReference type="EMBL" id="CABITT030000007">
    <property type="protein sequence ID" value="VVB12661.1"/>
    <property type="molecule type" value="Genomic_DNA"/>
</dbReference>
<evidence type="ECO:0000313" key="11">
    <source>
        <dbReference type="EMBL" id="VVB12661.1"/>
    </source>
</evidence>
<keyword evidence="3 8" id="KW-0645">Protease</keyword>
<evidence type="ECO:0000256" key="3">
    <source>
        <dbReference type="ARBA" id="ARBA00022670"/>
    </source>
</evidence>
<dbReference type="InterPro" id="IPR018200">
    <property type="entry name" value="USP_CS"/>
</dbReference>
<feature type="compositionally biased region" description="Polar residues" evidence="9">
    <location>
        <begin position="58"/>
        <end position="69"/>
    </location>
</feature>
<dbReference type="PANTHER" id="PTHR24006:SF747">
    <property type="entry name" value="UBIQUITIN CARBOXYL-TERMINAL HYDROLASE 20"/>
    <property type="match status" value="1"/>
</dbReference>
<dbReference type="EC" id="3.4.19.12" evidence="8"/>
<evidence type="ECO:0000256" key="1">
    <source>
        <dbReference type="ARBA" id="ARBA00000707"/>
    </source>
</evidence>
<dbReference type="SUPFAM" id="SSF54001">
    <property type="entry name" value="Cysteine proteinases"/>
    <property type="match status" value="1"/>
</dbReference>
<comment type="similarity">
    <text evidence="2 8">Belongs to the peptidase C19 family.</text>
</comment>
<accession>A0A565CGN5</accession>
<dbReference type="Pfam" id="PF00443">
    <property type="entry name" value="UCH"/>
    <property type="match status" value="1"/>
</dbReference>
<dbReference type="Gene3D" id="3.90.70.10">
    <property type="entry name" value="Cysteine proteinases"/>
    <property type="match status" value="1"/>
</dbReference>
<feature type="domain" description="USP" evidence="10">
    <location>
        <begin position="147"/>
        <end position="455"/>
    </location>
</feature>
<comment type="catalytic activity">
    <reaction evidence="1 8">
        <text>Thiol-dependent hydrolysis of ester, thioester, amide, peptide and isopeptide bonds formed by the C-terminal Gly of ubiquitin (a 76-residue protein attached to proteins as an intracellular targeting signal).</text>
        <dbReference type="EC" id="3.4.19.12"/>
    </reaction>
</comment>
<dbReference type="InterPro" id="IPR001394">
    <property type="entry name" value="Peptidase_C19_UCH"/>
</dbReference>
<dbReference type="PANTHER" id="PTHR24006">
    <property type="entry name" value="UBIQUITIN CARBOXYL-TERMINAL HYDROLASE"/>
    <property type="match status" value="1"/>
</dbReference>
<dbReference type="Proteomes" id="UP000489600">
    <property type="component" value="Unassembled WGS sequence"/>
</dbReference>
<comment type="function">
    <text evidence="7 8">Recognizes and hydrolyzes the peptide bond at the C-terminal Gly of ubiquitin. Involved in the processing of poly-ubiquitin precursors as well as that of ubiquitinated proteins.</text>
</comment>
<feature type="region of interest" description="Disordered" evidence="9">
    <location>
        <begin position="614"/>
        <end position="677"/>
    </location>
</feature>
<evidence type="ECO:0000313" key="12">
    <source>
        <dbReference type="Proteomes" id="UP000489600"/>
    </source>
</evidence>
<evidence type="ECO:0000256" key="9">
    <source>
        <dbReference type="SAM" id="MobiDB-lite"/>
    </source>
</evidence>
<evidence type="ECO:0000256" key="7">
    <source>
        <dbReference type="ARBA" id="ARBA00037450"/>
    </source>
</evidence>
<dbReference type="GO" id="GO:0005634">
    <property type="term" value="C:nucleus"/>
    <property type="evidence" value="ECO:0007669"/>
    <property type="project" value="TreeGrafter"/>
</dbReference>
<evidence type="ECO:0000256" key="5">
    <source>
        <dbReference type="ARBA" id="ARBA00022801"/>
    </source>
</evidence>
<dbReference type="InterPro" id="IPR050164">
    <property type="entry name" value="Peptidase_C19"/>
</dbReference>
<dbReference type="GO" id="GO:0005829">
    <property type="term" value="C:cytosol"/>
    <property type="evidence" value="ECO:0007669"/>
    <property type="project" value="TreeGrafter"/>
</dbReference>
<evidence type="ECO:0000256" key="2">
    <source>
        <dbReference type="ARBA" id="ARBA00009085"/>
    </source>
</evidence>
<evidence type="ECO:0000259" key="10">
    <source>
        <dbReference type="PROSITE" id="PS50235"/>
    </source>
</evidence>
<keyword evidence="5 8" id="KW-0378">Hydrolase</keyword>
<organism evidence="11 12">
    <name type="scientific">Arabis nemorensis</name>
    <dbReference type="NCBI Taxonomy" id="586526"/>
    <lineage>
        <taxon>Eukaryota</taxon>
        <taxon>Viridiplantae</taxon>
        <taxon>Streptophyta</taxon>
        <taxon>Embryophyta</taxon>
        <taxon>Tracheophyta</taxon>
        <taxon>Spermatophyta</taxon>
        <taxon>Magnoliopsida</taxon>
        <taxon>eudicotyledons</taxon>
        <taxon>Gunneridae</taxon>
        <taxon>Pentapetalae</taxon>
        <taxon>rosids</taxon>
        <taxon>malvids</taxon>
        <taxon>Brassicales</taxon>
        <taxon>Brassicaceae</taxon>
        <taxon>Arabideae</taxon>
        <taxon>Arabis</taxon>
    </lineage>
</organism>
<evidence type="ECO:0000256" key="8">
    <source>
        <dbReference type="RuleBase" id="RU366025"/>
    </source>
</evidence>
<keyword evidence="4 8" id="KW-0833">Ubl conjugation pathway</keyword>
<proteinExistence type="inferred from homology"/>
<dbReference type="InterPro" id="IPR038765">
    <property type="entry name" value="Papain-like_cys_pep_sf"/>
</dbReference>
<comment type="caution">
    <text evidence="11">The sequence shown here is derived from an EMBL/GenBank/DDBJ whole genome shotgun (WGS) entry which is preliminary data.</text>
</comment>
<dbReference type="InterPro" id="IPR028889">
    <property type="entry name" value="USP"/>
</dbReference>
<evidence type="ECO:0000256" key="6">
    <source>
        <dbReference type="ARBA" id="ARBA00022807"/>
    </source>
</evidence>